<accession>A0A3B5KUI4</accession>
<dbReference type="GO" id="GO:0034663">
    <property type="term" value="C:endoplasmic reticulum chaperone complex"/>
    <property type="evidence" value="ECO:0007669"/>
    <property type="project" value="TreeGrafter"/>
</dbReference>
<evidence type="ECO:0000256" key="1">
    <source>
        <dbReference type="ARBA" id="ARBA00007381"/>
    </source>
</evidence>
<dbReference type="STRING" id="32473.ENSXCOP00000002172"/>
<dbReference type="InterPro" id="IPR013126">
    <property type="entry name" value="Hsp_70_fam"/>
</dbReference>
<evidence type="ECO:0000256" key="3">
    <source>
        <dbReference type="ARBA" id="ARBA00022840"/>
    </source>
</evidence>
<dbReference type="Proteomes" id="UP000261380">
    <property type="component" value="Unplaced"/>
</dbReference>
<keyword evidence="3" id="KW-0067">ATP-binding</keyword>
<dbReference type="PANTHER" id="PTHR45639:SF34">
    <property type="entry name" value="CHAPERONE PROTEIN DNAK"/>
    <property type="match status" value="1"/>
</dbReference>
<dbReference type="GO" id="GO:0030968">
    <property type="term" value="P:endoplasmic reticulum unfolded protein response"/>
    <property type="evidence" value="ECO:0007669"/>
    <property type="project" value="TreeGrafter"/>
</dbReference>
<name>A0A3B5KUI4_9TELE</name>
<proteinExistence type="inferred from homology"/>
<dbReference type="Gene3D" id="3.30.420.40">
    <property type="match status" value="1"/>
</dbReference>
<evidence type="ECO:0000313" key="5">
    <source>
        <dbReference type="Proteomes" id="UP000261380"/>
    </source>
</evidence>
<reference evidence="4" key="1">
    <citation type="submission" date="2025-08" db="UniProtKB">
        <authorList>
            <consortium name="Ensembl"/>
        </authorList>
    </citation>
    <scope>IDENTIFICATION</scope>
</reference>
<dbReference type="FunFam" id="3.30.420.40:FF:000028">
    <property type="entry name" value="heat shock 70 kDa protein-like"/>
    <property type="match status" value="1"/>
</dbReference>
<protein>
    <submittedName>
        <fullName evidence="4">Uncharacterized protein</fullName>
    </submittedName>
</protein>
<dbReference type="InterPro" id="IPR043129">
    <property type="entry name" value="ATPase_NBD"/>
</dbReference>
<dbReference type="GO" id="GO:0140662">
    <property type="term" value="F:ATP-dependent protein folding chaperone"/>
    <property type="evidence" value="ECO:0007669"/>
    <property type="project" value="InterPro"/>
</dbReference>
<comment type="similarity">
    <text evidence="1">Belongs to the heat shock protein 70 family.</text>
</comment>
<dbReference type="GO" id="GO:0005524">
    <property type="term" value="F:ATP binding"/>
    <property type="evidence" value="ECO:0007669"/>
    <property type="project" value="UniProtKB-KW"/>
</dbReference>
<reference evidence="4" key="2">
    <citation type="submission" date="2025-09" db="UniProtKB">
        <authorList>
            <consortium name="Ensembl"/>
        </authorList>
    </citation>
    <scope>IDENTIFICATION</scope>
</reference>
<evidence type="ECO:0000256" key="2">
    <source>
        <dbReference type="ARBA" id="ARBA00022741"/>
    </source>
</evidence>
<dbReference type="GeneTree" id="ENSGT00890000139503"/>
<dbReference type="PANTHER" id="PTHR45639">
    <property type="entry name" value="HSC70CB, ISOFORM G-RELATED"/>
    <property type="match status" value="1"/>
</dbReference>
<keyword evidence="5" id="KW-1185">Reference proteome</keyword>
<dbReference type="AlphaFoldDB" id="A0A3B5KUI4"/>
<dbReference type="PRINTS" id="PR00301">
    <property type="entry name" value="HEATSHOCK70"/>
</dbReference>
<organism evidence="4 5">
    <name type="scientific">Xiphophorus couchianus</name>
    <name type="common">Monterrey platyfish</name>
    <dbReference type="NCBI Taxonomy" id="32473"/>
    <lineage>
        <taxon>Eukaryota</taxon>
        <taxon>Metazoa</taxon>
        <taxon>Chordata</taxon>
        <taxon>Craniata</taxon>
        <taxon>Vertebrata</taxon>
        <taxon>Euteleostomi</taxon>
        <taxon>Actinopterygii</taxon>
        <taxon>Neopterygii</taxon>
        <taxon>Teleostei</taxon>
        <taxon>Neoteleostei</taxon>
        <taxon>Acanthomorphata</taxon>
        <taxon>Ovalentaria</taxon>
        <taxon>Atherinomorphae</taxon>
        <taxon>Cyprinodontiformes</taxon>
        <taxon>Poeciliidae</taxon>
        <taxon>Poeciliinae</taxon>
        <taxon>Xiphophorus</taxon>
    </lineage>
</organism>
<dbReference type="Pfam" id="PF00012">
    <property type="entry name" value="HSP70"/>
    <property type="match status" value="1"/>
</dbReference>
<dbReference type="SUPFAM" id="SSF53067">
    <property type="entry name" value="Actin-like ATPase domain"/>
    <property type="match status" value="1"/>
</dbReference>
<sequence length="128" mass="13365">MSGEISMIVIGLDLGTTFCSVGVFLPGSGEVEVIEDEEGRKSIPSAVSFTSTAVLAGYEAMDVADSNPQNTVYDAKRFIGKIFESDVLEQESARYPFQVGQAGARYNGRVQCAGGGPGGRDSGCVSAQ</sequence>
<evidence type="ECO:0000313" key="4">
    <source>
        <dbReference type="Ensembl" id="ENSXCOP00000002172.1"/>
    </source>
</evidence>
<dbReference type="Ensembl" id="ENSXCOT00000002203.1">
    <property type="protein sequence ID" value="ENSXCOP00000002172.1"/>
    <property type="gene ID" value="ENSXCOG00000001730.1"/>
</dbReference>
<keyword evidence="2" id="KW-0547">Nucleotide-binding</keyword>